<evidence type="ECO:0000256" key="5">
    <source>
        <dbReference type="ARBA" id="ARBA00022970"/>
    </source>
</evidence>
<dbReference type="InterPro" id="IPR052157">
    <property type="entry name" value="BCAA_transport_permease"/>
</dbReference>
<keyword evidence="11" id="KW-1185">Reference proteome</keyword>
<reference evidence="11" key="1">
    <citation type="submission" date="2018-12" db="EMBL/GenBank/DDBJ databases">
        <title>Tengunoibacter tsumagoiensis gen. nov., sp. nov., Dictyobacter kobayashii sp. nov., D. alpinus sp. nov., and D. joshuensis sp. nov. and description of Dictyobacteraceae fam. nov. within the order Ktedonobacterales isolated from Tengu-no-mugimeshi.</title>
        <authorList>
            <person name="Wang C.M."/>
            <person name="Zheng Y."/>
            <person name="Sakai Y."/>
            <person name="Toyoda A."/>
            <person name="Minakuchi Y."/>
            <person name="Abe K."/>
            <person name="Yokota A."/>
            <person name="Yabe S."/>
        </authorList>
    </citation>
    <scope>NUCLEOTIDE SEQUENCE [LARGE SCALE GENOMIC DNA]</scope>
    <source>
        <strain evidence="11">Uno3</strain>
    </source>
</reference>
<feature type="transmembrane region" description="Helical" evidence="9">
    <location>
        <begin position="6"/>
        <end position="25"/>
    </location>
</feature>
<protein>
    <submittedName>
        <fullName evidence="10">Branched-chain amino acid ABC transporter permease</fullName>
    </submittedName>
</protein>
<keyword evidence="7 9" id="KW-0472">Membrane</keyword>
<evidence type="ECO:0000256" key="4">
    <source>
        <dbReference type="ARBA" id="ARBA00022692"/>
    </source>
</evidence>
<feature type="transmembrane region" description="Helical" evidence="9">
    <location>
        <begin position="66"/>
        <end position="85"/>
    </location>
</feature>
<keyword evidence="5" id="KW-0029">Amino-acid transport</keyword>
<feature type="transmembrane region" description="Helical" evidence="9">
    <location>
        <begin position="97"/>
        <end position="119"/>
    </location>
</feature>
<evidence type="ECO:0000256" key="9">
    <source>
        <dbReference type="SAM" id="Phobius"/>
    </source>
</evidence>
<dbReference type="GO" id="GO:0006865">
    <property type="term" value="P:amino acid transport"/>
    <property type="evidence" value="ECO:0007669"/>
    <property type="project" value="UniProtKB-KW"/>
</dbReference>
<dbReference type="CDD" id="cd06582">
    <property type="entry name" value="TM_PBP1_LivH_like"/>
    <property type="match status" value="1"/>
</dbReference>
<evidence type="ECO:0000256" key="3">
    <source>
        <dbReference type="ARBA" id="ARBA00022475"/>
    </source>
</evidence>
<comment type="similarity">
    <text evidence="8">Belongs to the binding-protein-dependent transport system permease family. LivHM subfamily.</text>
</comment>
<dbReference type="EMBL" id="BIFR01000001">
    <property type="protein sequence ID" value="GCE13798.1"/>
    <property type="molecule type" value="Genomic_DNA"/>
</dbReference>
<proteinExistence type="inferred from homology"/>
<keyword evidence="3" id="KW-1003">Cell membrane</keyword>
<dbReference type="Pfam" id="PF02653">
    <property type="entry name" value="BPD_transp_2"/>
    <property type="match status" value="1"/>
</dbReference>
<name>A0A402A3R3_9CHLR</name>
<keyword evidence="4 9" id="KW-0812">Transmembrane</keyword>
<gene>
    <name evidence="10" type="ORF">KTT_36570</name>
</gene>
<comment type="subcellular location">
    <subcellularLocation>
        <location evidence="1">Cell membrane</location>
        <topology evidence="1">Multi-pass membrane protein</topology>
    </subcellularLocation>
</comment>
<dbReference type="OrthoDB" id="9807115at2"/>
<dbReference type="PANTHER" id="PTHR11795:SF445">
    <property type="entry name" value="AMINO ACID ABC TRANSPORTER PERMEASE PROTEIN"/>
    <property type="match status" value="1"/>
</dbReference>
<dbReference type="InterPro" id="IPR001851">
    <property type="entry name" value="ABC_transp_permease"/>
</dbReference>
<keyword evidence="6 9" id="KW-1133">Transmembrane helix</keyword>
<evidence type="ECO:0000256" key="1">
    <source>
        <dbReference type="ARBA" id="ARBA00004651"/>
    </source>
</evidence>
<feature type="transmembrane region" description="Helical" evidence="9">
    <location>
        <begin position="139"/>
        <end position="164"/>
    </location>
</feature>
<dbReference type="Proteomes" id="UP000287352">
    <property type="component" value="Unassembled WGS sequence"/>
</dbReference>
<comment type="caution">
    <text evidence="10">The sequence shown here is derived from an EMBL/GenBank/DDBJ whole genome shotgun (WGS) entry which is preliminary data.</text>
</comment>
<dbReference type="GO" id="GO:0005886">
    <property type="term" value="C:plasma membrane"/>
    <property type="evidence" value="ECO:0007669"/>
    <property type="project" value="UniProtKB-SubCell"/>
</dbReference>
<evidence type="ECO:0000256" key="7">
    <source>
        <dbReference type="ARBA" id="ARBA00023136"/>
    </source>
</evidence>
<accession>A0A402A3R3</accession>
<dbReference type="AlphaFoldDB" id="A0A402A3R3"/>
<evidence type="ECO:0000313" key="10">
    <source>
        <dbReference type="EMBL" id="GCE13798.1"/>
    </source>
</evidence>
<organism evidence="10 11">
    <name type="scientific">Tengunoibacter tsumagoiensis</name>
    <dbReference type="NCBI Taxonomy" id="2014871"/>
    <lineage>
        <taxon>Bacteria</taxon>
        <taxon>Bacillati</taxon>
        <taxon>Chloroflexota</taxon>
        <taxon>Ktedonobacteria</taxon>
        <taxon>Ktedonobacterales</taxon>
        <taxon>Dictyobacteraceae</taxon>
        <taxon>Tengunoibacter</taxon>
    </lineage>
</organism>
<sequence length="296" mass="32349">MTLDLLKLLVQAIILGVLTGSVYALMSSGLTLIFGLMDVINVAQGILVIVGSYLSYTVVQWLHLDPFLGLLITMPVMFGIGYLIQWAFVRQLKVNRLALSILVMYAVAQVAEGLLNLIYTATPVHIQEWYVDASINLGFFYLPYIYLFCFLLSVVLLAGLYFIVYRTRFGQSLRASMQNRTAAALIGIDVDKVSAVTFGIGVALACAGGLAYGTTNAFNASSSYDLIARLLVIIVLGGMGSLEGAFLASMVMLIVSNITDVIWSPVWSSTVFYVLLVILLLFRPQGLFGRVEGRKQ</sequence>
<feature type="transmembrane region" description="Helical" evidence="9">
    <location>
        <begin position="230"/>
        <end position="255"/>
    </location>
</feature>
<dbReference type="GO" id="GO:0022857">
    <property type="term" value="F:transmembrane transporter activity"/>
    <property type="evidence" value="ECO:0007669"/>
    <property type="project" value="InterPro"/>
</dbReference>
<evidence type="ECO:0000256" key="6">
    <source>
        <dbReference type="ARBA" id="ARBA00022989"/>
    </source>
</evidence>
<dbReference type="RefSeq" id="WP_126581295.1">
    <property type="nucleotide sequence ID" value="NZ_BIFR01000001.1"/>
</dbReference>
<keyword evidence="2" id="KW-0813">Transport</keyword>
<evidence type="ECO:0000256" key="8">
    <source>
        <dbReference type="ARBA" id="ARBA00037998"/>
    </source>
</evidence>
<evidence type="ECO:0000256" key="2">
    <source>
        <dbReference type="ARBA" id="ARBA00022448"/>
    </source>
</evidence>
<dbReference type="PANTHER" id="PTHR11795">
    <property type="entry name" value="BRANCHED-CHAIN AMINO ACID TRANSPORT SYSTEM PERMEASE PROTEIN LIVH"/>
    <property type="match status" value="1"/>
</dbReference>
<feature type="transmembrane region" description="Helical" evidence="9">
    <location>
        <begin position="32"/>
        <end position="54"/>
    </location>
</feature>
<feature type="transmembrane region" description="Helical" evidence="9">
    <location>
        <begin position="261"/>
        <end position="282"/>
    </location>
</feature>
<evidence type="ECO:0000313" key="11">
    <source>
        <dbReference type="Proteomes" id="UP000287352"/>
    </source>
</evidence>